<dbReference type="Proteomes" id="UP000314294">
    <property type="component" value="Unassembled WGS sequence"/>
</dbReference>
<evidence type="ECO:0000313" key="1">
    <source>
        <dbReference type="EMBL" id="TNN53549.1"/>
    </source>
</evidence>
<sequence length="91" mass="10154">MYVKERRSLDRFNDVILFFIWMIPHVSISSQLDVARPCSLCWPGATADRVGREMPSDKLIEESITPLSPFSWLMSSTLAGGHCPGSGDNPK</sequence>
<comment type="caution">
    <text evidence="1">The sequence shown here is derived from an EMBL/GenBank/DDBJ whole genome shotgun (WGS) entry which is preliminary data.</text>
</comment>
<evidence type="ECO:0000313" key="2">
    <source>
        <dbReference type="Proteomes" id="UP000314294"/>
    </source>
</evidence>
<dbReference type="AlphaFoldDB" id="A0A4Z2GJT6"/>
<name>A0A4Z2GJT6_9TELE</name>
<organism evidence="1 2">
    <name type="scientific">Liparis tanakae</name>
    <name type="common">Tanaka's snailfish</name>
    <dbReference type="NCBI Taxonomy" id="230148"/>
    <lineage>
        <taxon>Eukaryota</taxon>
        <taxon>Metazoa</taxon>
        <taxon>Chordata</taxon>
        <taxon>Craniata</taxon>
        <taxon>Vertebrata</taxon>
        <taxon>Euteleostomi</taxon>
        <taxon>Actinopterygii</taxon>
        <taxon>Neopterygii</taxon>
        <taxon>Teleostei</taxon>
        <taxon>Neoteleostei</taxon>
        <taxon>Acanthomorphata</taxon>
        <taxon>Eupercaria</taxon>
        <taxon>Perciformes</taxon>
        <taxon>Cottioidei</taxon>
        <taxon>Cottales</taxon>
        <taxon>Liparidae</taxon>
        <taxon>Liparis</taxon>
    </lineage>
</organism>
<protein>
    <submittedName>
        <fullName evidence="1">Uncharacterized protein</fullName>
    </submittedName>
</protein>
<keyword evidence="2" id="KW-1185">Reference proteome</keyword>
<accession>A0A4Z2GJT6</accession>
<proteinExistence type="predicted"/>
<reference evidence="1 2" key="1">
    <citation type="submission" date="2019-03" db="EMBL/GenBank/DDBJ databases">
        <title>First draft genome of Liparis tanakae, snailfish: a comprehensive survey of snailfish specific genes.</title>
        <authorList>
            <person name="Kim W."/>
            <person name="Song I."/>
            <person name="Jeong J.-H."/>
            <person name="Kim D."/>
            <person name="Kim S."/>
            <person name="Ryu S."/>
            <person name="Song J.Y."/>
            <person name="Lee S.K."/>
        </authorList>
    </citation>
    <scope>NUCLEOTIDE SEQUENCE [LARGE SCALE GENOMIC DNA]</scope>
    <source>
        <tissue evidence="1">Muscle</tissue>
    </source>
</reference>
<gene>
    <name evidence="1" type="ORF">EYF80_036249</name>
</gene>
<dbReference type="EMBL" id="SRLO01000513">
    <property type="protein sequence ID" value="TNN53549.1"/>
    <property type="molecule type" value="Genomic_DNA"/>
</dbReference>